<evidence type="ECO:0000313" key="4">
    <source>
        <dbReference type="Proteomes" id="UP000030746"/>
    </source>
</evidence>
<evidence type="ECO:0000256" key="1">
    <source>
        <dbReference type="SAM" id="SignalP"/>
    </source>
</evidence>
<dbReference type="AlphaFoldDB" id="V4BBX8"/>
<feature type="signal peptide" evidence="1">
    <location>
        <begin position="1"/>
        <end position="19"/>
    </location>
</feature>
<dbReference type="Gene3D" id="2.60.120.260">
    <property type="entry name" value="Galactose-binding domain-like"/>
    <property type="match status" value="1"/>
</dbReference>
<dbReference type="GO" id="GO:0008061">
    <property type="term" value="F:chitin binding"/>
    <property type="evidence" value="ECO:0007669"/>
    <property type="project" value="InterPro"/>
</dbReference>
<dbReference type="PROSITE" id="PS50940">
    <property type="entry name" value="CHIT_BIND_II"/>
    <property type="match status" value="1"/>
</dbReference>
<feature type="chain" id="PRO_5004716865" description="Chitin-binding type-2 domain-containing protein" evidence="1">
    <location>
        <begin position="20"/>
        <end position="208"/>
    </location>
</feature>
<dbReference type="CTD" id="20250517"/>
<name>V4BBX8_LOTGI</name>
<evidence type="ECO:0000259" key="2">
    <source>
        <dbReference type="PROSITE" id="PS50940"/>
    </source>
</evidence>
<accession>V4BBX8</accession>
<keyword evidence="1" id="KW-0732">Signal</keyword>
<organism evidence="3 4">
    <name type="scientific">Lottia gigantea</name>
    <name type="common">Giant owl limpet</name>
    <dbReference type="NCBI Taxonomy" id="225164"/>
    <lineage>
        <taxon>Eukaryota</taxon>
        <taxon>Metazoa</taxon>
        <taxon>Spiralia</taxon>
        <taxon>Lophotrochozoa</taxon>
        <taxon>Mollusca</taxon>
        <taxon>Gastropoda</taxon>
        <taxon>Patellogastropoda</taxon>
        <taxon>Lottioidea</taxon>
        <taxon>Lottiidae</taxon>
        <taxon>Lottia</taxon>
    </lineage>
</organism>
<reference evidence="3 4" key="1">
    <citation type="journal article" date="2013" name="Nature">
        <title>Insights into bilaterian evolution from three spiralian genomes.</title>
        <authorList>
            <person name="Simakov O."/>
            <person name="Marletaz F."/>
            <person name="Cho S.J."/>
            <person name="Edsinger-Gonzales E."/>
            <person name="Havlak P."/>
            <person name="Hellsten U."/>
            <person name="Kuo D.H."/>
            <person name="Larsson T."/>
            <person name="Lv J."/>
            <person name="Arendt D."/>
            <person name="Savage R."/>
            <person name="Osoegawa K."/>
            <person name="de Jong P."/>
            <person name="Grimwood J."/>
            <person name="Chapman J.A."/>
            <person name="Shapiro H."/>
            <person name="Aerts A."/>
            <person name="Otillar R.P."/>
            <person name="Terry A.Y."/>
            <person name="Boore J.L."/>
            <person name="Grigoriev I.V."/>
            <person name="Lindberg D.R."/>
            <person name="Seaver E.C."/>
            <person name="Weisblat D.A."/>
            <person name="Putnam N.H."/>
            <person name="Rokhsar D.S."/>
        </authorList>
    </citation>
    <scope>NUCLEOTIDE SEQUENCE [LARGE SCALE GENOMIC DNA]</scope>
</reference>
<dbReference type="SUPFAM" id="SSF57625">
    <property type="entry name" value="Invertebrate chitin-binding proteins"/>
    <property type="match status" value="1"/>
</dbReference>
<dbReference type="GO" id="GO:0005576">
    <property type="term" value="C:extracellular region"/>
    <property type="evidence" value="ECO:0007669"/>
    <property type="project" value="InterPro"/>
</dbReference>
<dbReference type="Gene3D" id="2.170.140.10">
    <property type="entry name" value="Chitin binding domain"/>
    <property type="match status" value="1"/>
</dbReference>
<dbReference type="RefSeq" id="XP_009045797.1">
    <property type="nucleotide sequence ID" value="XM_009047549.1"/>
</dbReference>
<feature type="domain" description="Chitin-binding type-2" evidence="2">
    <location>
        <begin position="152"/>
        <end position="208"/>
    </location>
</feature>
<protein>
    <recommendedName>
        <fullName evidence="2">Chitin-binding type-2 domain-containing protein</fullName>
    </recommendedName>
</protein>
<sequence>MKLILMTIVAVILQQQVTGEDITGEVTCDDKMTFYVDGKEVVYFDNWRYTASVSFPASSTVIAVKCFDHGGKGGIKGLFSNGVRTDPSWRCSTSAPDGWNNWNFDDSSWQDATIQPHSWGFRPLNLYGKADWIWTDGDTNDRLIYCRYRLNPDSCEEGDERLLTDPKNCKRFRQCVHGSYVSMPCAPGTGFRESIQRCDHLKDLPNCR</sequence>
<dbReference type="Proteomes" id="UP000030746">
    <property type="component" value="Unassembled WGS sequence"/>
</dbReference>
<dbReference type="HOGENOM" id="CLU_1322231_0_0_1"/>
<dbReference type="KEGG" id="lgi:LOTGIDRAFT_237665"/>
<evidence type="ECO:0000313" key="3">
    <source>
        <dbReference type="EMBL" id="ESP03567.1"/>
    </source>
</evidence>
<dbReference type="GeneID" id="20250517"/>
<proteinExistence type="predicted"/>
<dbReference type="InterPro" id="IPR036508">
    <property type="entry name" value="Chitin-bd_dom_sf"/>
</dbReference>
<dbReference type="InterPro" id="IPR002557">
    <property type="entry name" value="Chitin-bd_dom"/>
</dbReference>
<keyword evidence="4" id="KW-1185">Reference proteome</keyword>
<dbReference type="OrthoDB" id="5945683at2759"/>
<dbReference type="Pfam" id="PF01607">
    <property type="entry name" value="CBM_14"/>
    <property type="match status" value="1"/>
</dbReference>
<gene>
    <name evidence="3" type="ORF">LOTGIDRAFT_237665</name>
</gene>
<dbReference type="EMBL" id="KB199981">
    <property type="protein sequence ID" value="ESP03567.1"/>
    <property type="molecule type" value="Genomic_DNA"/>
</dbReference>